<dbReference type="EMBL" id="CBXV010000004">
    <property type="protein sequence ID" value="CDM65398.1"/>
    <property type="molecule type" value="Genomic_DNA"/>
</dbReference>
<accession>A0A0B6WVU2</accession>
<dbReference type="InterPro" id="IPR001525">
    <property type="entry name" value="C5_MeTfrase"/>
</dbReference>
<comment type="catalytic activity">
    <reaction evidence="6">
        <text>a 2'-deoxycytidine in DNA + S-adenosyl-L-methionine = a 5-methyl-2'-deoxycytidine in DNA + S-adenosyl-L-homocysteine + H(+)</text>
        <dbReference type="Rhea" id="RHEA:13681"/>
        <dbReference type="Rhea" id="RHEA-COMP:11369"/>
        <dbReference type="Rhea" id="RHEA-COMP:11370"/>
        <dbReference type="ChEBI" id="CHEBI:15378"/>
        <dbReference type="ChEBI" id="CHEBI:57856"/>
        <dbReference type="ChEBI" id="CHEBI:59789"/>
        <dbReference type="ChEBI" id="CHEBI:85452"/>
        <dbReference type="ChEBI" id="CHEBI:85454"/>
        <dbReference type="EC" id="2.1.1.37"/>
    </reaction>
</comment>
<evidence type="ECO:0000256" key="2">
    <source>
        <dbReference type="ARBA" id="ARBA00022603"/>
    </source>
</evidence>
<organism evidence="9 10">
    <name type="scientific">Pyrinomonas methylaliphatogenes</name>
    <dbReference type="NCBI Taxonomy" id="454194"/>
    <lineage>
        <taxon>Bacteria</taxon>
        <taxon>Pseudomonadati</taxon>
        <taxon>Acidobacteriota</taxon>
        <taxon>Blastocatellia</taxon>
        <taxon>Blastocatellales</taxon>
        <taxon>Pyrinomonadaceae</taxon>
        <taxon>Pyrinomonas</taxon>
    </lineage>
</organism>
<protein>
    <recommendedName>
        <fullName evidence="1">DNA (cytosine-5-)-methyltransferase</fullName>
        <ecNumber evidence="1">2.1.1.37</ecNumber>
    </recommendedName>
</protein>
<dbReference type="STRING" id="454194.PYK22_01397"/>
<dbReference type="RefSeq" id="WP_060635430.1">
    <property type="nucleotide sequence ID" value="NZ_CBXV010000004.1"/>
</dbReference>
<feature type="transmembrane region" description="Helical" evidence="8">
    <location>
        <begin position="183"/>
        <end position="202"/>
    </location>
</feature>
<keyword evidence="8" id="KW-1133">Transmembrane helix</keyword>
<dbReference type="PANTHER" id="PTHR10629">
    <property type="entry name" value="CYTOSINE-SPECIFIC METHYLTRANSFERASE"/>
    <property type="match status" value="1"/>
</dbReference>
<evidence type="ECO:0000256" key="7">
    <source>
        <dbReference type="PROSITE-ProRule" id="PRU01016"/>
    </source>
</evidence>
<dbReference type="Gene3D" id="3.40.50.150">
    <property type="entry name" value="Vaccinia Virus protein VP39"/>
    <property type="match status" value="1"/>
</dbReference>
<dbReference type="AlphaFoldDB" id="A0A0B6WVU2"/>
<keyword evidence="10" id="KW-1185">Reference proteome</keyword>
<keyword evidence="5" id="KW-0680">Restriction system</keyword>
<dbReference type="PRINTS" id="PR00105">
    <property type="entry name" value="C5METTRFRASE"/>
</dbReference>
<dbReference type="PROSITE" id="PS51679">
    <property type="entry name" value="SAM_MT_C5"/>
    <property type="match status" value="1"/>
</dbReference>
<dbReference type="InterPro" id="IPR050390">
    <property type="entry name" value="C5-Methyltransferase"/>
</dbReference>
<evidence type="ECO:0000256" key="5">
    <source>
        <dbReference type="ARBA" id="ARBA00022747"/>
    </source>
</evidence>
<evidence type="ECO:0000256" key="8">
    <source>
        <dbReference type="SAM" id="Phobius"/>
    </source>
</evidence>
<dbReference type="GO" id="GO:0009307">
    <property type="term" value="P:DNA restriction-modification system"/>
    <property type="evidence" value="ECO:0007669"/>
    <property type="project" value="UniProtKB-KW"/>
</dbReference>
<dbReference type="GO" id="GO:0032259">
    <property type="term" value="P:methylation"/>
    <property type="evidence" value="ECO:0007669"/>
    <property type="project" value="UniProtKB-KW"/>
</dbReference>
<dbReference type="OrthoDB" id="9813719at2"/>
<comment type="similarity">
    <text evidence="7">Belongs to the class I-like SAM-binding methyltransferase superfamily. C5-methyltransferase family.</text>
</comment>
<dbReference type="PANTHER" id="PTHR10629:SF52">
    <property type="entry name" value="DNA (CYTOSINE-5)-METHYLTRANSFERASE 1"/>
    <property type="match status" value="1"/>
</dbReference>
<evidence type="ECO:0000313" key="9">
    <source>
        <dbReference type="EMBL" id="CDM65398.1"/>
    </source>
</evidence>
<sequence length="425" mass="47109">MIEERYRIDRQWIKRELTVGNRSFVNRMSDISRLDDEAPAWSKWWRSYLRGARVEFDGHAIGNVSIVDLFCGCGGLTLGAQEAARAVGLRPWVCLAVDVDEEALAVYAANFAPTRTLRADVSSLVDFQVCGWGDGARFAYPPELLHPKLRAAKGSVDLVVAGPPCEGHSNLNNRTRRADPRNLLYLDAIAVGVAIGATAIVLENVPDIVNDRSRVLETAVGLLKGCDYETTQGVLAADLLGLAQTRKRFFLAASRAGVVPLEEIARAMAKEPASTVRWAIEDLTDTKQDSILDVPAALSPENRRRIDYLFDNDLYDLPDHMRPACHRNGHTYPSVYGRLRWDEPAGTITTGFVSPGRGRFVHPERRRTLTAHEAARLQGFPDWFVWCPSDHKAPSRTQLAKWIGDAVPPLLGYTAVVSVLPSFLR</sequence>
<evidence type="ECO:0000256" key="3">
    <source>
        <dbReference type="ARBA" id="ARBA00022679"/>
    </source>
</evidence>
<dbReference type="EC" id="2.1.1.37" evidence="1"/>
<dbReference type="REBASE" id="132372">
    <property type="entry name" value="M.PmeK22ORF1397P"/>
</dbReference>
<evidence type="ECO:0000256" key="4">
    <source>
        <dbReference type="ARBA" id="ARBA00022691"/>
    </source>
</evidence>
<keyword evidence="4 7" id="KW-0949">S-adenosyl-L-methionine</keyword>
<keyword evidence="8" id="KW-0812">Transmembrane</keyword>
<reference evidence="9 10" key="2">
    <citation type="submission" date="2015-01" db="EMBL/GenBank/DDBJ databases">
        <title>Complete genome sequence of Pyrinomonas methylaliphatogenes type strain K22T.</title>
        <authorList>
            <person name="Lee K.C.Y."/>
            <person name="Power J.F."/>
            <person name="Dunfield P.F."/>
            <person name="Morgan X.C."/>
            <person name="Huttenhower C."/>
            <person name="Stott M.B."/>
        </authorList>
    </citation>
    <scope>NUCLEOTIDE SEQUENCE [LARGE SCALE GENOMIC DNA]</scope>
    <source>
        <strain evidence="9 10">K22</strain>
    </source>
</reference>
<gene>
    <name evidence="9" type="ORF">PYK22_01397</name>
</gene>
<dbReference type="Gene3D" id="3.90.120.10">
    <property type="entry name" value="DNA Methylase, subunit A, domain 2"/>
    <property type="match status" value="1"/>
</dbReference>
<dbReference type="Pfam" id="PF00145">
    <property type="entry name" value="DNA_methylase"/>
    <property type="match status" value="1"/>
</dbReference>
<dbReference type="InterPro" id="IPR029063">
    <property type="entry name" value="SAM-dependent_MTases_sf"/>
</dbReference>
<evidence type="ECO:0000313" key="10">
    <source>
        <dbReference type="Proteomes" id="UP000031518"/>
    </source>
</evidence>
<dbReference type="GO" id="GO:0003886">
    <property type="term" value="F:DNA (cytosine-5-)-methyltransferase activity"/>
    <property type="evidence" value="ECO:0007669"/>
    <property type="project" value="UniProtKB-EC"/>
</dbReference>
<keyword evidence="2 7" id="KW-0489">Methyltransferase</keyword>
<proteinExistence type="inferred from homology"/>
<dbReference type="Proteomes" id="UP000031518">
    <property type="component" value="Unassembled WGS sequence"/>
</dbReference>
<keyword evidence="8" id="KW-0472">Membrane</keyword>
<reference evidence="9 10" key="1">
    <citation type="submission" date="2013-12" db="EMBL/GenBank/DDBJ databases">
        <authorList>
            <person name="Stott M."/>
        </authorList>
    </citation>
    <scope>NUCLEOTIDE SEQUENCE [LARGE SCALE GENOMIC DNA]</scope>
    <source>
        <strain evidence="9 10">K22</strain>
    </source>
</reference>
<evidence type="ECO:0000256" key="6">
    <source>
        <dbReference type="ARBA" id="ARBA00047422"/>
    </source>
</evidence>
<feature type="active site" evidence="7">
    <location>
        <position position="165"/>
    </location>
</feature>
<dbReference type="SUPFAM" id="SSF53335">
    <property type="entry name" value="S-adenosyl-L-methionine-dependent methyltransferases"/>
    <property type="match status" value="1"/>
</dbReference>
<evidence type="ECO:0000256" key="1">
    <source>
        <dbReference type="ARBA" id="ARBA00011975"/>
    </source>
</evidence>
<name>A0A0B6WVU2_9BACT</name>
<keyword evidence="3 7" id="KW-0808">Transferase</keyword>